<feature type="region of interest" description="Disordered" evidence="1">
    <location>
        <begin position="99"/>
        <end position="133"/>
    </location>
</feature>
<accession>A0A163EBH2</accession>
<dbReference type="STRING" id="763407.A0A163EBH2"/>
<feature type="compositionally biased region" description="Low complexity" evidence="1">
    <location>
        <begin position="347"/>
        <end position="372"/>
    </location>
</feature>
<feature type="region of interest" description="Disordered" evidence="1">
    <location>
        <begin position="340"/>
        <end position="373"/>
    </location>
</feature>
<evidence type="ECO:0000313" key="3">
    <source>
        <dbReference type="EMBL" id="OAD77780.1"/>
    </source>
</evidence>
<feature type="compositionally biased region" description="Low complexity" evidence="1">
    <location>
        <begin position="111"/>
        <end position="121"/>
    </location>
</feature>
<gene>
    <name evidence="3" type="ORF">PHYBLDRAFT_60901</name>
</gene>
<sequence length="668" mass="76946">MAACHFVCSFDPQTTLWIMLRRRRNPAIEPHQNKQISNEDLTKNTNIPSLSIHTYPFQLTPSMSSSSEERTIIKEPKKEKDIHIKKPLKKWSTVIPHLGRRDDTKKHKRTLSQSSTLSVTTQEHKSKESIHSYEEIGLETPRASPTSPEPKEIENPCLNCQFKSECDKHIGPINKSTCKQTNFRKRWPHMAIKRHMSQNPTDEQLAAYSKYDPPEPPPQLKVYSMYWANDSEVPPSPASIQDTERTKLINERFQLETRLDGSRRISTGSSAVAVNSISNPSPLPRRCSCPAEYFIDHQKEDTGKTLSLSDIKERSKPNYIMVPVPQSERGTDCRIMYKIPVPDSPKSQSRASSFSIISNSSSSSHRSSTGSSYNIAQIEEKKTPAKGIPDLIDPETKKTILRFQSMQPRAAHLKRKTSVKRETKALYVWRKSVEALLQKKPEAPKNTQEWSPEKKEKHALTRKFILQEFYTTEVTFWNQLYFAKVMFYDPICDHFDRGLPFIKPKSIEPFANIFDLMQLSANIIERFRYKQADQTASSYSKLNSAGSLEYYRCQVNMCIGKHLVELSEGMVAFLRHALDYKANRKLLESCQTNKIYQQYRKKLHTRKETRNFTMSDYLIIPIQRVARYGLLLADLAKHTDSNNPDYEYIILAHKIVTGLATAMNYAQK</sequence>
<evidence type="ECO:0000259" key="2">
    <source>
        <dbReference type="PROSITE" id="PS50010"/>
    </source>
</evidence>
<dbReference type="GO" id="GO:0005085">
    <property type="term" value="F:guanyl-nucleotide exchange factor activity"/>
    <property type="evidence" value="ECO:0007669"/>
    <property type="project" value="InterPro"/>
</dbReference>
<dbReference type="Gene3D" id="1.20.900.10">
    <property type="entry name" value="Dbl homology (DH) domain"/>
    <property type="match status" value="1"/>
</dbReference>
<protein>
    <recommendedName>
        <fullName evidence="2">DH domain-containing protein</fullName>
    </recommendedName>
</protein>
<feature type="compositionally biased region" description="Basic and acidic residues" evidence="1">
    <location>
        <begin position="122"/>
        <end position="133"/>
    </location>
</feature>
<dbReference type="InterPro" id="IPR035899">
    <property type="entry name" value="DBL_dom_sf"/>
</dbReference>
<dbReference type="InterPro" id="IPR001331">
    <property type="entry name" value="GDS_CDC24_CS"/>
</dbReference>
<dbReference type="AlphaFoldDB" id="A0A163EBH2"/>
<dbReference type="EMBL" id="KV440974">
    <property type="protein sequence ID" value="OAD77780.1"/>
    <property type="molecule type" value="Genomic_DNA"/>
</dbReference>
<feature type="domain" description="DH" evidence="2">
    <location>
        <begin position="461"/>
        <end position="666"/>
    </location>
</feature>
<evidence type="ECO:0000313" key="4">
    <source>
        <dbReference type="Proteomes" id="UP000077315"/>
    </source>
</evidence>
<dbReference type="GeneID" id="29001621"/>
<dbReference type="GO" id="GO:0005737">
    <property type="term" value="C:cytoplasm"/>
    <property type="evidence" value="ECO:0007669"/>
    <property type="project" value="TreeGrafter"/>
</dbReference>
<dbReference type="InterPro" id="IPR000219">
    <property type="entry name" value="DH_dom"/>
</dbReference>
<dbReference type="SMART" id="SM00325">
    <property type="entry name" value="RhoGEF"/>
    <property type="match status" value="1"/>
</dbReference>
<dbReference type="PANTHER" id="PTHR12673">
    <property type="entry name" value="FACIOGENITAL DYSPLASIA PROTEIN"/>
    <property type="match status" value="1"/>
</dbReference>
<dbReference type="PROSITE" id="PS50010">
    <property type="entry name" value="DH_2"/>
    <property type="match status" value="1"/>
</dbReference>
<dbReference type="RefSeq" id="XP_018295820.1">
    <property type="nucleotide sequence ID" value="XM_018440715.1"/>
</dbReference>
<dbReference type="Proteomes" id="UP000077315">
    <property type="component" value="Unassembled WGS sequence"/>
</dbReference>
<dbReference type="InParanoid" id="A0A163EBH2"/>
<reference evidence="4" key="1">
    <citation type="submission" date="2015-06" db="EMBL/GenBank/DDBJ databases">
        <title>Expansion of signal transduction pathways in fungi by whole-genome duplication.</title>
        <authorList>
            <consortium name="DOE Joint Genome Institute"/>
            <person name="Corrochano L.M."/>
            <person name="Kuo A."/>
            <person name="Marcet-Houben M."/>
            <person name="Polaino S."/>
            <person name="Salamov A."/>
            <person name="Villalobos J.M."/>
            <person name="Alvarez M.I."/>
            <person name="Avalos J."/>
            <person name="Benito E.P."/>
            <person name="Benoit I."/>
            <person name="Burger G."/>
            <person name="Camino L.P."/>
            <person name="Canovas D."/>
            <person name="Cerda-Olmedo E."/>
            <person name="Cheng J.-F."/>
            <person name="Dominguez A."/>
            <person name="Elias M."/>
            <person name="Eslava A.P."/>
            <person name="Glaser F."/>
            <person name="Grimwood J."/>
            <person name="Gutierrez G."/>
            <person name="Heitman J."/>
            <person name="Henrissat B."/>
            <person name="Iturriaga E.A."/>
            <person name="Lang B.F."/>
            <person name="Lavin J.L."/>
            <person name="Lee S."/>
            <person name="Li W."/>
            <person name="Lindquist E."/>
            <person name="Lopez-Garcia S."/>
            <person name="Luque E.M."/>
            <person name="Marcos A.T."/>
            <person name="Martin J."/>
            <person name="McCluskey K."/>
            <person name="Medina H.R."/>
            <person name="Miralles-Duran A."/>
            <person name="Miyazaki A."/>
            <person name="Munoz-Torres E."/>
            <person name="Oguiza J.A."/>
            <person name="Ohm R."/>
            <person name="Olmedo M."/>
            <person name="Orejas M."/>
            <person name="Ortiz-Castellanos L."/>
            <person name="Pisabarro A.G."/>
            <person name="Rodriguez-Romero J."/>
            <person name="Ruiz-Herrera J."/>
            <person name="Ruiz-Vazquez R."/>
            <person name="Sanz C."/>
            <person name="Schackwitz W."/>
            <person name="Schmutz J."/>
            <person name="Shahriari M."/>
            <person name="Shelest E."/>
            <person name="Silva-Franco F."/>
            <person name="Soanes D."/>
            <person name="Syed K."/>
            <person name="Tagua V.G."/>
            <person name="Talbot N.J."/>
            <person name="Thon M."/>
            <person name="De vries R.P."/>
            <person name="Wiebenga A."/>
            <person name="Yadav J.S."/>
            <person name="Braun E.L."/>
            <person name="Baker S."/>
            <person name="Garre V."/>
            <person name="Horwitz B."/>
            <person name="Torres-Martinez S."/>
            <person name="Idnurm A."/>
            <person name="Herrera-Estrella A."/>
            <person name="Gabaldon T."/>
            <person name="Grigoriev I.V."/>
        </authorList>
    </citation>
    <scope>NUCLEOTIDE SEQUENCE [LARGE SCALE GENOMIC DNA]</scope>
    <source>
        <strain evidence="4">NRRL 1555(-)</strain>
    </source>
</reference>
<dbReference type="GO" id="GO:0035556">
    <property type="term" value="P:intracellular signal transduction"/>
    <property type="evidence" value="ECO:0007669"/>
    <property type="project" value="InterPro"/>
</dbReference>
<name>A0A163EBH2_PHYB8</name>
<dbReference type="PROSITE" id="PS00741">
    <property type="entry name" value="DH_1"/>
    <property type="match status" value="1"/>
</dbReference>
<dbReference type="VEuPathDB" id="FungiDB:PHYBLDRAFT_60901"/>
<dbReference type="InterPro" id="IPR051092">
    <property type="entry name" value="FYVE_RhoGEF_PH"/>
</dbReference>
<dbReference type="PANTHER" id="PTHR12673:SF159">
    <property type="entry name" value="LD03170P"/>
    <property type="match status" value="1"/>
</dbReference>
<proteinExistence type="predicted"/>
<dbReference type="SUPFAM" id="SSF48065">
    <property type="entry name" value="DBL homology domain (DH-domain)"/>
    <property type="match status" value="1"/>
</dbReference>
<keyword evidence="4" id="KW-1185">Reference proteome</keyword>
<dbReference type="OrthoDB" id="660555at2759"/>
<organism evidence="3 4">
    <name type="scientific">Phycomyces blakesleeanus (strain ATCC 8743b / DSM 1359 / FGSC 10004 / NBRC 33097 / NRRL 1555)</name>
    <dbReference type="NCBI Taxonomy" id="763407"/>
    <lineage>
        <taxon>Eukaryota</taxon>
        <taxon>Fungi</taxon>
        <taxon>Fungi incertae sedis</taxon>
        <taxon>Mucoromycota</taxon>
        <taxon>Mucoromycotina</taxon>
        <taxon>Mucoromycetes</taxon>
        <taxon>Mucorales</taxon>
        <taxon>Phycomycetaceae</taxon>
        <taxon>Phycomyces</taxon>
    </lineage>
</organism>
<evidence type="ECO:0000256" key="1">
    <source>
        <dbReference type="SAM" id="MobiDB-lite"/>
    </source>
</evidence>
<dbReference type="Pfam" id="PF00621">
    <property type="entry name" value="RhoGEF"/>
    <property type="match status" value="1"/>
</dbReference>